<feature type="binding site" evidence="2">
    <location>
        <position position="160"/>
    </location>
    <ligand>
        <name>Mn(2+)</name>
        <dbReference type="ChEBI" id="CHEBI:29035"/>
        <label>2</label>
    </ligand>
</feature>
<keyword evidence="5" id="KW-1185">Reference proteome</keyword>
<dbReference type="Gene3D" id="3.30.70.360">
    <property type="match status" value="1"/>
</dbReference>
<dbReference type="InterPro" id="IPR011650">
    <property type="entry name" value="Peptidase_M20_dimer"/>
</dbReference>
<keyword evidence="2" id="KW-0464">Manganese</keyword>
<feature type="binding site" evidence="2">
    <location>
        <position position="357"/>
    </location>
    <ligand>
        <name>Mn(2+)</name>
        <dbReference type="ChEBI" id="CHEBI:29035"/>
        <label>2</label>
    </ligand>
</feature>
<dbReference type="GO" id="GO:0046872">
    <property type="term" value="F:metal ion binding"/>
    <property type="evidence" value="ECO:0007669"/>
    <property type="project" value="UniProtKB-KW"/>
</dbReference>
<dbReference type="PANTHER" id="PTHR11014:SF169">
    <property type="entry name" value="CLAN MH, FAMILY M20, PEPTIDASE T-LIKE METALLOPEPTIDASE"/>
    <property type="match status" value="1"/>
</dbReference>
<dbReference type="Pfam" id="PF07687">
    <property type="entry name" value="M20_dimer"/>
    <property type="match status" value="1"/>
</dbReference>
<gene>
    <name evidence="4" type="ORF">CEV31_3603</name>
</gene>
<protein>
    <submittedName>
        <fullName evidence="4">Amidohydrolase family protein</fullName>
    </submittedName>
</protein>
<comment type="caution">
    <text evidence="4">The sequence shown here is derived from an EMBL/GenBank/DDBJ whole genome shotgun (WGS) entry which is preliminary data.</text>
</comment>
<dbReference type="InterPro" id="IPR002933">
    <property type="entry name" value="Peptidase_M20"/>
</dbReference>
<name>A0A256FBK7_9HYPH</name>
<dbReference type="AlphaFoldDB" id="A0A256FBK7"/>
<sequence length="384" mass="40892">MFLNDHQLSEIVAFRHALHRRPEVSGEEFETARKVMEALKQAGADEIISGLGGHGVAAVYCGLEEGPTVMIRSELDALPIQEISDLPHGSEIPGKGHLCGHDGHSATLLAIGVGLGESRPKRGRVVLLFQPSEENGAGAAAVIADPQFISIKPDIVLSQHNFPGLPLGFVALKDGAVNCATRGMKITFSGKTAHAASPEEGIAPTLAIARLLNTLTEVGNATVVNDDFRQATVTHVIIGDENFGISPSHGEIWVTLRTMTDNQMAALMTATEKLVYEQAESTGLTACVSYHQIFLQCFNAPEAVSALRQALDELGITHSESKDILPIRPGEDFGLFGSIAPAAMFFHGAGEGHPGLHNPDYDYPDALIGTGARIFMQTIRNILG</sequence>
<evidence type="ECO:0000259" key="3">
    <source>
        <dbReference type="Pfam" id="PF07687"/>
    </source>
</evidence>
<dbReference type="InterPro" id="IPR017439">
    <property type="entry name" value="Amidohydrolase"/>
</dbReference>
<dbReference type="OrthoDB" id="9777385at2"/>
<evidence type="ECO:0000313" key="4">
    <source>
        <dbReference type="EMBL" id="OYR12257.1"/>
    </source>
</evidence>
<dbReference type="Pfam" id="PF01546">
    <property type="entry name" value="Peptidase_M20"/>
    <property type="match status" value="1"/>
</dbReference>
<proteinExistence type="predicted"/>
<feature type="binding site" evidence="2">
    <location>
        <position position="101"/>
    </location>
    <ligand>
        <name>Mn(2+)</name>
        <dbReference type="ChEBI" id="CHEBI:29035"/>
        <label>2</label>
    </ligand>
</feature>
<dbReference type="SUPFAM" id="SSF53187">
    <property type="entry name" value="Zn-dependent exopeptidases"/>
    <property type="match status" value="1"/>
</dbReference>
<dbReference type="Gene3D" id="3.40.630.10">
    <property type="entry name" value="Zn peptidases"/>
    <property type="match status" value="1"/>
</dbReference>
<evidence type="ECO:0000256" key="2">
    <source>
        <dbReference type="PIRSR" id="PIRSR005962-1"/>
    </source>
</evidence>
<organism evidence="4 5">
    <name type="scientific">Brucella thiophenivorans</name>
    <dbReference type="NCBI Taxonomy" id="571255"/>
    <lineage>
        <taxon>Bacteria</taxon>
        <taxon>Pseudomonadati</taxon>
        <taxon>Pseudomonadota</taxon>
        <taxon>Alphaproteobacteria</taxon>
        <taxon>Hyphomicrobiales</taxon>
        <taxon>Brucellaceae</taxon>
        <taxon>Brucella/Ochrobactrum group</taxon>
        <taxon>Brucella</taxon>
    </lineage>
</organism>
<feature type="binding site" evidence="2">
    <location>
        <position position="134"/>
    </location>
    <ligand>
        <name>Mn(2+)</name>
        <dbReference type="ChEBI" id="CHEBI:29035"/>
        <label>2</label>
    </ligand>
</feature>
<dbReference type="Proteomes" id="UP000215590">
    <property type="component" value="Unassembled WGS sequence"/>
</dbReference>
<comment type="cofactor">
    <cofactor evidence="2">
        <name>Mn(2+)</name>
        <dbReference type="ChEBI" id="CHEBI:29035"/>
    </cofactor>
    <text evidence="2">The Mn(2+) ion enhances activity.</text>
</comment>
<dbReference type="NCBIfam" id="TIGR01891">
    <property type="entry name" value="amidohydrolases"/>
    <property type="match status" value="1"/>
</dbReference>
<dbReference type="EMBL" id="NNRJ01000056">
    <property type="protein sequence ID" value="OYR12257.1"/>
    <property type="molecule type" value="Genomic_DNA"/>
</dbReference>
<dbReference type="PIRSF" id="PIRSF005962">
    <property type="entry name" value="Pept_M20D_amidohydro"/>
    <property type="match status" value="1"/>
</dbReference>
<accession>A0A256FBK7</accession>
<dbReference type="RefSeq" id="WP_094509155.1">
    <property type="nucleotide sequence ID" value="NZ_JBHEEK010000033.1"/>
</dbReference>
<dbReference type="GO" id="GO:0016787">
    <property type="term" value="F:hydrolase activity"/>
    <property type="evidence" value="ECO:0007669"/>
    <property type="project" value="UniProtKB-KW"/>
</dbReference>
<dbReference type="SUPFAM" id="SSF55031">
    <property type="entry name" value="Bacterial exopeptidase dimerisation domain"/>
    <property type="match status" value="1"/>
</dbReference>
<reference evidence="4 5" key="1">
    <citation type="submission" date="2017-07" db="EMBL/GenBank/DDBJ databases">
        <title>Phylogenetic study on the rhizospheric bacterium Ochrobactrum sp. A44.</title>
        <authorList>
            <person name="Krzyzanowska D.M."/>
            <person name="Ossowicki A."/>
            <person name="Rajewska M."/>
            <person name="Maciag T."/>
            <person name="Kaczynski Z."/>
            <person name="Czerwicka M."/>
            <person name="Jafra S."/>
        </authorList>
    </citation>
    <scope>NUCLEOTIDE SEQUENCE [LARGE SCALE GENOMIC DNA]</scope>
    <source>
        <strain evidence="4 5">DSM 7216</strain>
    </source>
</reference>
<evidence type="ECO:0000256" key="1">
    <source>
        <dbReference type="ARBA" id="ARBA00022801"/>
    </source>
</evidence>
<evidence type="ECO:0000313" key="5">
    <source>
        <dbReference type="Proteomes" id="UP000215590"/>
    </source>
</evidence>
<dbReference type="PANTHER" id="PTHR11014">
    <property type="entry name" value="PEPTIDASE M20 FAMILY MEMBER"/>
    <property type="match status" value="1"/>
</dbReference>
<feature type="binding site" evidence="2">
    <location>
        <position position="99"/>
    </location>
    <ligand>
        <name>Mn(2+)</name>
        <dbReference type="ChEBI" id="CHEBI:29035"/>
        <label>2</label>
    </ligand>
</feature>
<keyword evidence="1 4" id="KW-0378">Hydrolase</keyword>
<dbReference type="InterPro" id="IPR036264">
    <property type="entry name" value="Bact_exopeptidase_dim_dom"/>
</dbReference>
<keyword evidence="2" id="KW-0479">Metal-binding</keyword>
<feature type="domain" description="Peptidase M20 dimerisation" evidence="3">
    <location>
        <begin position="183"/>
        <end position="280"/>
    </location>
</feature>